<dbReference type="EMBL" id="JACCAE010000001">
    <property type="protein sequence ID" value="NYF99697.1"/>
    <property type="molecule type" value="Genomic_DNA"/>
</dbReference>
<dbReference type="InterPro" id="IPR038461">
    <property type="entry name" value="Schlafen_AlbA_2_dom_sf"/>
</dbReference>
<reference evidence="2 3" key="1">
    <citation type="submission" date="2020-07" db="EMBL/GenBank/DDBJ databases">
        <title>Sequencing the genomes of 1000 actinobacteria strains.</title>
        <authorList>
            <person name="Klenk H.-P."/>
        </authorList>
    </citation>
    <scope>NUCLEOTIDE SEQUENCE [LARGE SCALE GENOMIC DNA]</scope>
    <source>
        <strain evidence="2 3">DSM 26154</strain>
    </source>
</reference>
<dbReference type="Pfam" id="PF04326">
    <property type="entry name" value="SLFN_AlbA_2"/>
    <property type="match status" value="1"/>
</dbReference>
<dbReference type="Proteomes" id="UP000554054">
    <property type="component" value="Unassembled WGS sequence"/>
</dbReference>
<protein>
    <recommendedName>
        <fullName evidence="1">Schlafen AlbA-2 domain-containing protein</fullName>
    </recommendedName>
</protein>
<accession>A0A852VRR8</accession>
<evidence type="ECO:0000313" key="2">
    <source>
        <dbReference type="EMBL" id="NYF99697.1"/>
    </source>
</evidence>
<dbReference type="AlphaFoldDB" id="A0A852VRR8"/>
<organism evidence="2 3">
    <name type="scientific">Janibacter cremeus</name>
    <dbReference type="NCBI Taxonomy" id="1285192"/>
    <lineage>
        <taxon>Bacteria</taxon>
        <taxon>Bacillati</taxon>
        <taxon>Actinomycetota</taxon>
        <taxon>Actinomycetes</taxon>
        <taxon>Micrococcales</taxon>
        <taxon>Intrasporangiaceae</taxon>
        <taxon>Janibacter</taxon>
    </lineage>
</organism>
<keyword evidence="3" id="KW-1185">Reference proteome</keyword>
<dbReference type="InterPro" id="IPR007421">
    <property type="entry name" value="Schlafen_AlbA_2_dom"/>
</dbReference>
<gene>
    <name evidence="2" type="ORF">BJY20_003089</name>
</gene>
<sequence>MFHEVATPLHAALGDLDAELSLALVEDACAQGTAETDQLDWKRDLPLSVDRVSEDVRTQQMRELAKDLAAMANGRGGLLVYGVAEDGGNRASEIVSVPDLSDGTMVKKIRQVGYNLVHPPVQITCHHLTDGERHVLAVDVVESDDAPHLVSPKKGGTEGWLVAPYRSGPETMNMVEKQLEAAYRQRFEGRQRRHRQLRELHGELVTRHVGEQDLRSGAVVALAQPIQPRSGVLPGTDPDVTALHIVTSAAHLATNICDALKRVSPFPPVLAQDVRYARRSLRRHWFAAERRRTPSPAVLIGPSAKLSVELHDDGTVGIVWRRGEVYSFTRSTETTIPTPSLAHDDVDGVTLLLLALVEAVSRELNMVSDYQVHVSIEPRAPLHVIPEDGRADEDYQTVPSPPPLESDLRMTNGPARRAADFLALSLDMSSMVEQRYSMLEGFWQLPLGTRVDHPARLLAQRLLGGAPNHPVTDQPM</sequence>
<proteinExistence type="predicted"/>
<dbReference type="Gene3D" id="3.30.950.30">
    <property type="entry name" value="Schlafen, AAA domain"/>
    <property type="match status" value="1"/>
</dbReference>
<name>A0A852VRR8_9MICO</name>
<evidence type="ECO:0000259" key="1">
    <source>
        <dbReference type="Pfam" id="PF04326"/>
    </source>
</evidence>
<evidence type="ECO:0000313" key="3">
    <source>
        <dbReference type="Proteomes" id="UP000554054"/>
    </source>
</evidence>
<feature type="domain" description="Schlafen AlbA-2" evidence="1">
    <location>
        <begin position="35"/>
        <end position="151"/>
    </location>
</feature>
<comment type="caution">
    <text evidence="2">The sequence shown here is derived from an EMBL/GenBank/DDBJ whole genome shotgun (WGS) entry which is preliminary data.</text>
</comment>